<gene>
    <name evidence="2" type="ORF">IPV69_23235</name>
</gene>
<dbReference type="PANTHER" id="PTHR34404">
    <property type="entry name" value="REGULATORY PROTEIN, FMDB FAMILY"/>
    <property type="match status" value="1"/>
</dbReference>
<keyword evidence="3" id="KW-1185">Reference proteome</keyword>
<protein>
    <submittedName>
        <fullName evidence="2">Zinc ribbon domain-containing protein</fullName>
    </submittedName>
</protein>
<reference evidence="2 3" key="1">
    <citation type="submission" date="2020-10" db="EMBL/GenBank/DDBJ databases">
        <title>Wide distribution of Phycisphaera-like planctomycetes from WD2101 soil group in peatlands and genome analysis of the first cultivated representative.</title>
        <authorList>
            <person name="Dedysh S.N."/>
            <person name="Beletsky A.V."/>
            <person name="Ivanova A."/>
            <person name="Kulichevskaya I.S."/>
            <person name="Suzina N.E."/>
            <person name="Philippov D.A."/>
            <person name="Rakitin A.L."/>
            <person name="Mardanov A.V."/>
            <person name="Ravin N.V."/>
        </authorList>
    </citation>
    <scope>NUCLEOTIDE SEQUENCE [LARGE SCALE GENOMIC DNA]</scope>
    <source>
        <strain evidence="2 3">M1803</strain>
    </source>
</reference>
<dbReference type="InterPro" id="IPR013429">
    <property type="entry name" value="Regulatory_FmdB_Zinc_ribbon"/>
</dbReference>
<evidence type="ECO:0000313" key="2">
    <source>
        <dbReference type="EMBL" id="QOV89100.1"/>
    </source>
</evidence>
<dbReference type="PANTHER" id="PTHR34404:SF1">
    <property type="entry name" value="REGULATORY PROTEIN, FMDB FAMILY"/>
    <property type="match status" value="1"/>
</dbReference>
<dbReference type="RefSeq" id="WP_206292119.1">
    <property type="nucleotide sequence ID" value="NZ_CP063458.1"/>
</dbReference>
<evidence type="ECO:0000259" key="1">
    <source>
        <dbReference type="SMART" id="SM00834"/>
    </source>
</evidence>
<dbReference type="SMART" id="SM00834">
    <property type="entry name" value="CxxC_CXXC_SSSS"/>
    <property type="match status" value="1"/>
</dbReference>
<dbReference type="AlphaFoldDB" id="A0A7M2WX65"/>
<name>A0A7M2WX65_9BACT</name>
<dbReference type="KEGG" id="hbs:IPV69_23235"/>
<sequence>MPVYEYTCEKCNNRFDELVRSMATEAKPACPACGSPKTNKVLSVFAVGGEGAAKSSSGGGDDPMCGRCGGAPGSCQM</sequence>
<dbReference type="EMBL" id="CP063458">
    <property type="protein sequence ID" value="QOV89100.1"/>
    <property type="molecule type" value="Genomic_DNA"/>
</dbReference>
<evidence type="ECO:0000313" key="3">
    <source>
        <dbReference type="Proteomes" id="UP000593765"/>
    </source>
</evidence>
<accession>A0A7M2WX65</accession>
<organism evidence="2 3">
    <name type="scientific">Humisphaera borealis</name>
    <dbReference type="NCBI Taxonomy" id="2807512"/>
    <lineage>
        <taxon>Bacteria</taxon>
        <taxon>Pseudomonadati</taxon>
        <taxon>Planctomycetota</taxon>
        <taxon>Phycisphaerae</taxon>
        <taxon>Tepidisphaerales</taxon>
        <taxon>Tepidisphaeraceae</taxon>
        <taxon>Humisphaera</taxon>
    </lineage>
</organism>
<dbReference type="NCBIfam" id="TIGR02605">
    <property type="entry name" value="CxxC_CxxC_SSSS"/>
    <property type="match status" value="1"/>
</dbReference>
<proteinExistence type="predicted"/>
<dbReference type="Pfam" id="PF09723">
    <property type="entry name" value="Zn_ribbon_8"/>
    <property type="match status" value="1"/>
</dbReference>
<dbReference type="Proteomes" id="UP000593765">
    <property type="component" value="Chromosome"/>
</dbReference>
<feature type="domain" description="Putative regulatory protein FmdB zinc ribbon" evidence="1">
    <location>
        <begin position="1"/>
        <end position="43"/>
    </location>
</feature>